<keyword evidence="8 13" id="KW-1133">Transmembrane helix</keyword>
<dbReference type="PANTHER" id="PTHR27004">
    <property type="entry name" value="RECEPTOR-LIKE PROTEIN 12 ISOFORM X1"/>
    <property type="match status" value="1"/>
</dbReference>
<dbReference type="AlphaFoldDB" id="A0A5J9WJQ8"/>
<dbReference type="InterPro" id="IPR001611">
    <property type="entry name" value="Leu-rich_rpt"/>
</dbReference>
<dbReference type="Gramene" id="TVU48117">
    <property type="protein sequence ID" value="TVU48117"/>
    <property type="gene ID" value="EJB05_07742"/>
</dbReference>
<evidence type="ECO:0000256" key="12">
    <source>
        <dbReference type="ARBA" id="ARBA00037847"/>
    </source>
</evidence>
<keyword evidence="4" id="KW-1003">Cell membrane</keyword>
<dbReference type="Proteomes" id="UP000324897">
    <property type="component" value="Chromosome 5"/>
</dbReference>
<feature type="transmembrane region" description="Helical" evidence="13">
    <location>
        <begin position="147"/>
        <end position="167"/>
    </location>
</feature>
<comment type="caution">
    <text evidence="14">The sequence shown here is derived from an EMBL/GenBank/DDBJ whole genome shotgun (WGS) entry which is preliminary data.</text>
</comment>
<evidence type="ECO:0000256" key="8">
    <source>
        <dbReference type="ARBA" id="ARBA00022989"/>
    </source>
</evidence>
<evidence type="ECO:0000256" key="6">
    <source>
        <dbReference type="ARBA" id="ARBA00022692"/>
    </source>
</evidence>
<evidence type="ECO:0000313" key="15">
    <source>
        <dbReference type="Proteomes" id="UP000324897"/>
    </source>
</evidence>
<evidence type="ECO:0000256" key="7">
    <source>
        <dbReference type="ARBA" id="ARBA00022737"/>
    </source>
</evidence>
<keyword evidence="9 13" id="KW-0472">Membrane</keyword>
<keyword evidence="5" id="KW-0433">Leucine-rich repeat</keyword>
<gene>
    <name evidence="14" type="ORF">EJB05_07742</name>
</gene>
<dbReference type="SUPFAM" id="SSF52058">
    <property type="entry name" value="L domain-like"/>
    <property type="match status" value="1"/>
</dbReference>
<dbReference type="PANTHER" id="PTHR27004:SF203">
    <property type="entry name" value="LEUCINE-RICH REPEAT-CONTAINING N-TERMINAL PLANT-TYPE DOMAIN-CONTAINING PROTEIN"/>
    <property type="match status" value="1"/>
</dbReference>
<evidence type="ECO:0000256" key="3">
    <source>
        <dbReference type="ARBA" id="ARBA00009592"/>
    </source>
</evidence>
<proteinExistence type="inferred from homology"/>
<evidence type="ECO:0000256" key="5">
    <source>
        <dbReference type="ARBA" id="ARBA00022614"/>
    </source>
</evidence>
<evidence type="ECO:0000256" key="9">
    <source>
        <dbReference type="ARBA" id="ARBA00023136"/>
    </source>
</evidence>
<name>A0A5J9WJQ8_9POAL</name>
<keyword evidence="10" id="KW-0675">Receptor</keyword>
<keyword evidence="15" id="KW-1185">Reference proteome</keyword>
<keyword evidence="11" id="KW-0325">Glycoprotein</keyword>
<dbReference type="OrthoDB" id="676979at2759"/>
<dbReference type="GO" id="GO:0005886">
    <property type="term" value="C:plasma membrane"/>
    <property type="evidence" value="ECO:0007669"/>
    <property type="project" value="UniProtKB-SubCell"/>
</dbReference>
<evidence type="ECO:0000256" key="2">
    <source>
        <dbReference type="ARBA" id="ARBA00004479"/>
    </source>
</evidence>
<sequence>MWRRLDVGEVVVVIGAQGGGDKDVLNLHQAQAVTAGEQLDATLLTRLRTLDLAGLTRLRTLDVSENQLEGGVGVAANFPAICSDLAVLNMSTNRLTGNITDVLDGGGRLKYVNLSSNNFTGERWLGIKSSDVIVGIDVVCRGPVPHLISMLTGFSAGCAAFLLAILLSHRIRVLPGEGLVAVVRGIVSVAFGVASV</sequence>
<keyword evidence="7" id="KW-0677">Repeat</keyword>
<evidence type="ECO:0000256" key="11">
    <source>
        <dbReference type="ARBA" id="ARBA00023180"/>
    </source>
</evidence>
<protein>
    <recommendedName>
        <fullName evidence="16">Leucine-rich repeat-containing N-terminal plant-type domain-containing protein</fullName>
    </recommendedName>
</protein>
<dbReference type="InterPro" id="IPR032675">
    <property type="entry name" value="LRR_dom_sf"/>
</dbReference>
<organism evidence="14 15">
    <name type="scientific">Eragrostis curvula</name>
    <name type="common">weeping love grass</name>
    <dbReference type="NCBI Taxonomy" id="38414"/>
    <lineage>
        <taxon>Eukaryota</taxon>
        <taxon>Viridiplantae</taxon>
        <taxon>Streptophyta</taxon>
        <taxon>Embryophyta</taxon>
        <taxon>Tracheophyta</taxon>
        <taxon>Spermatophyta</taxon>
        <taxon>Magnoliopsida</taxon>
        <taxon>Liliopsida</taxon>
        <taxon>Poales</taxon>
        <taxon>Poaceae</taxon>
        <taxon>PACMAD clade</taxon>
        <taxon>Chloridoideae</taxon>
        <taxon>Eragrostideae</taxon>
        <taxon>Eragrostidinae</taxon>
        <taxon>Eragrostis</taxon>
    </lineage>
</organism>
<feature type="transmembrane region" description="Helical" evidence="13">
    <location>
        <begin position="174"/>
        <end position="194"/>
    </location>
</feature>
<evidence type="ECO:0000256" key="4">
    <source>
        <dbReference type="ARBA" id="ARBA00022475"/>
    </source>
</evidence>
<reference evidence="14 15" key="1">
    <citation type="journal article" date="2019" name="Sci. Rep.">
        <title>A high-quality genome of Eragrostis curvula grass provides insights into Poaceae evolution and supports new strategies to enhance forage quality.</title>
        <authorList>
            <person name="Carballo J."/>
            <person name="Santos B.A.C.M."/>
            <person name="Zappacosta D."/>
            <person name="Garbus I."/>
            <person name="Selva J.P."/>
            <person name="Gallo C.A."/>
            <person name="Diaz A."/>
            <person name="Albertini E."/>
            <person name="Caccamo M."/>
            <person name="Echenique V."/>
        </authorList>
    </citation>
    <scope>NUCLEOTIDE SEQUENCE [LARGE SCALE GENOMIC DNA]</scope>
    <source>
        <strain evidence="15">cv. Victoria</strain>
        <tissue evidence="14">Leaf</tissue>
    </source>
</reference>
<evidence type="ECO:0000256" key="10">
    <source>
        <dbReference type="ARBA" id="ARBA00023170"/>
    </source>
</evidence>
<comment type="subcellular location">
    <subcellularLocation>
        <location evidence="1">Cell membrane</location>
    </subcellularLocation>
    <subcellularLocation>
        <location evidence="12">Endomembrane system</location>
        <topology evidence="12">Single-pass membrane protein</topology>
    </subcellularLocation>
    <subcellularLocation>
        <location evidence="2">Membrane</location>
        <topology evidence="2">Single-pass type I membrane protein</topology>
    </subcellularLocation>
</comment>
<comment type="similarity">
    <text evidence="3">Belongs to the RLP family.</text>
</comment>
<keyword evidence="6 13" id="KW-0812">Transmembrane</keyword>
<dbReference type="Pfam" id="PF00560">
    <property type="entry name" value="LRR_1"/>
    <property type="match status" value="1"/>
</dbReference>
<feature type="non-terminal residue" evidence="14">
    <location>
        <position position="1"/>
    </location>
</feature>
<evidence type="ECO:0008006" key="16">
    <source>
        <dbReference type="Google" id="ProtNLM"/>
    </source>
</evidence>
<dbReference type="EMBL" id="RWGY01000004">
    <property type="protein sequence ID" value="TVU48117.1"/>
    <property type="molecule type" value="Genomic_DNA"/>
</dbReference>
<accession>A0A5J9WJQ8</accession>
<evidence type="ECO:0000313" key="14">
    <source>
        <dbReference type="EMBL" id="TVU48117.1"/>
    </source>
</evidence>
<evidence type="ECO:0000256" key="13">
    <source>
        <dbReference type="SAM" id="Phobius"/>
    </source>
</evidence>
<evidence type="ECO:0000256" key="1">
    <source>
        <dbReference type="ARBA" id="ARBA00004236"/>
    </source>
</evidence>
<dbReference type="Gene3D" id="3.80.10.10">
    <property type="entry name" value="Ribonuclease Inhibitor"/>
    <property type="match status" value="1"/>
</dbReference>